<dbReference type="AlphaFoldDB" id="A0A4Z1T1U9"/>
<proteinExistence type="predicted"/>
<evidence type="ECO:0000313" key="2">
    <source>
        <dbReference type="Proteomes" id="UP000315496"/>
    </source>
</evidence>
<dbReference type="Proteomes" id="UP000315496">
    <property type="component" value="Chromosome 4"/>
</dbReference>
<keyword evidence="2" id="KW-1185">Reference proteome</keyword>
<name>A0A4Z1T1U9_GIAMU</name>
<comment type="caution">
    <text evidence="1">The sequence shown here is derived from an EMBL/GenBank/DDBJ whole genome shotgun (WGS) entry which is preliminary data.</text>
</comment>
<evidence type="ECO:0000313" key="1">
    <source>
        <dbReference type="EMBL" id="TNJ26947.1"/>
    </source>
</evidence>
<organism evidence="1 2">
    <name type="scientific">Giardia muris</name>
    <dbReference type="NCBI Taxonomy" id="5742"/>
    <lineage>
        <taxon>Eukaryota</taxon>
        <taxon>Metamonada</taxon>
        <taxon>Diplomonadida</taxon>
        <taxon>Hexamitidae</taxon>
        <taxon>Giardiinae</taxon>
        <taxon>Giardia</taxon>
    </lineage>
</organism>
<reference evidence="1 2" key="1">
    <citation type="submission" date="2019-05" db="EMBL/GenBank/DDBJ databases">
        <title>The compact genome of Giardia muris reveals important steps in the evolution of intestinal protozoan parasites.</title>
        <authorList>
            <person name="Xu F."/>
            <person name="Jimenez-Gonzalez A."/>
            <person name="Einarsson E."/>
            <person name="Astvaldsson A."/>
            <person name="Peirasmaki D."/>
            <person name="Eckmann L."/>
            <person name="Andersson J.O."/>
            <person name="Svard S.G."/>
            <person name="Jerlstrom-Hultqvist J."/>
        </authorList>
    </citation>
    <scope>NUCLEOTIDE SEQUENCE [LARGE SCALE GENOMIC DNA]</scope>
    <source>
        <strain evidence="1 2">Roberts-Thomson</strain>
    </source>
</reference>
<sequence>MAGQALLDLLEAGSRRELGLTLLYVGRYETARAFYLAISRLFDSTHPDEHLFSGQFVNTTRFVVGGNTVVLMFVTIQTLAELREQRETCRSLLLNKDLFHVFIALDSEVYGRTCMEALEASSILAALWAEVKEQMTLYQAFLVALRQFIHEEALKQFTKLPVSMDSEGYLTLPITYLVSNLSTLKGEPTFPINPREGFLGLHYLSTRFGCDIISLSNPAVTSAIPRGDGADLVPITPDVTGGIDAVLEGMLMAINEATPAKAVASLRDAMERIKRGIPWHPLGYSLIKNVMISIMLTLGIQPSTINELFIELFQYMRAHISPAETQQPLFLPSGWLMPSAILTDLQALTTQAQVDLKVTWELSTIQYKQLLMLLLQGLPDKQKLLEVSSPVDPTHASVVATEALYRSEFEAAMREAMDYASTQAPMEPPFNPPQGGSTLALSHIQSIDASIDVQHQQPHSFLSGSSLFSRSRVPIARSRHAVTFMDPTSSSTDPVSESA</sequence>
<protein>
    <submittedName>
        <fullName evidence="1">Uncharacterized protein</fullName>
    </submittedName>
</protein>
<accession>A0A4Z1T1U9</accession>
<gene>
    <name evidence="1" type="ORF">GMRT_15074</name>
</gene>
<dbReference type="VEuPathDB" id="GiardiaDB:GMRT_15074"/>
<dbReference type="EMBL" id="VDLU01000004">
    <property type="protein sequence ID" value="TNJ26947.1"/>
    <property type="molecule type" value="Genomic_DNA"/>
</dbReference>